<evidence type="ECO:0000256" key="1">
    <source>
        <dbReference type="SAM" id="MobiDB-lite"/>
    </source>
</evidence>
<dbReference type="InterPro" id="IPR011990">
    <property type="entry name" value="TPR-like_helical_dom_sf"/>
</dbReference>
<keyword evidence="2" id="KW-0472">Membrane</keyword>
<feature type="compositionally biased region" description="Polar residues" evidence="1">
    <location>
        <begin position="549"/>
        <end position="565"/>
    </location>
</feature>
<feature type="transmembrane region" description="Helical" evidence="2">
    <location>
        <begin position="36"/>
        <end position="59"/>
    </location>
</feature>
<dbReference type="SUPFAM" id="SSF48452">
    <property type="entry name" value="TPR-like"/>
    <property type="match status" value="1"/>
</dbReference>
<feature type="region of interest" description="Disordered" evidence="1">
    <location>
        <begin position="549"/>
        <end position="576"/>
    </location>
</feature>
<feature type="transmembrane region" description="Helical" evidence="2">
    <location>
        <begin position="6"/>
        <end position="24"/>
    </location>
</feature>
<keyword evidence="5" id="KW-1185">Reference proteome</keyword>
<evidence type="ECO:0000259" key="3">
    <source>
        <dbReference type="PROSITE" id="PS50234"/>
    </source>
</evidence>
<sequence length="2743" mass="300943">MWLAAPVWLCLLLLSALPAAWWWRRGSSQRWRIRPVLLLIVRCVVILALALAAAGPRWLAAETAVSSAVILTTGSDAAEIPSEPSIRVTVAEGDLRIEPASRWNWSRPPGGDDGTTAFGRERPGDVLAVASALLPPGASELWMPENWIAGLDLSLHRLPAEGIRLRGYGDSAGEALRLVLDTPNNALPGSEIVVSAMFDGGVSEGDELLVRVEGVDETRRSVTLVPERASFPVRLTAPERPGLYVLAAEHVDVRGNIQREARAAMVVLEPMRISVVGHADQAEAIADSVDRLRSLWGASALVTGRRAEGLTASSLKQVQLVVVLSGQGAQTQAVLAEAARDGVGLLALAGPEGLPGRRDPLAGVLPAYDRQTIEQRDPSVSLVIIIDTSGSMGGARMPLAKQVAEFAIRRLMPHDRVGIVEFYGSRRWAAPLQPASNQIEIKRGLHRLTPGGGTIILPAVDEAYYALLNTRTRFKHVLILTDGGVETGPFREKIERMRRAGITTSTVLVGPAQHSQFLTSLAQWGGGHAYQAPDRFRLPEIVLKQIDEQMQSPPGGSESQAQFRGSGSRPIGLTAPVNPEDAMRLEKKPTGHISATIDGHQPLAVHWRYGRGRAGVWAGSLTGPLANSVYERDETARWLRQWMSSLAAPQLQRRIAIDTTRVELGLSCDLRWTGGKPLPADDALILRCLDREGRIISQTIPDVMSPGRWSGRLLVGRTGSFRLEALTPGAEPLGVAGLWMEEHPGRMAHEQVITSPASADVAPTPWRVVDPTLWLMVLAWLGVLSELAIRRFSLPGRLRSLVARERAGSVVPSALICCMLTSGVIADSMPEGARAEATLERAEQVLIDSLENDLDLDEQIVRLVVSGERHIAIALADEAGLSGRCIDLALEARRLGEAGVAELTILARHLQATGRPEEAGMVLEEALAKAAPEERTALLLHLYALSPETQSYPAEDAITLPDEAGRRWVGHYLAFRGHHGRAIGLLNDLETPGAQDLMTLAEVERRAGNPSVAMEVLRRAEQHAERRRDRQSVALMQFQVAVESGREGELIKHWLVQRPIPSERFWPLITLLRQTGQSSEVIDLIAEAARPSDQGVLRHDANMLRRELFAVANAPEARGTAIRAIEQLALEQGSSLWQACLGQVLALDGRRDLAAEAFLEAARQARGLSERLWCAEAADASGCHDAAEAILLLADQGSDKDRLRVGLTRATHQAQHSSLARALETLDGLAGLVGDDGDARRLADAYIEIGQPDRAIDLLSERLGQGSDRASAQRLGPYLAWLHTQRDQPERARAIWLDLWENALTPALRQRAEQQLLELSAQTAELGSLAVDMESRVHDNPQDRAARSMLVALYARIDDPVSATEVLLAPADDGDDAEAAREKLIELYLKTGRLRLADDMLGQLIAIDPDRALDYWQQRTVIAAERGDLYTARHAIEQIGVLGELPPARLNELAAGILAMLGDSGSAADRYRLTLLKDPQQVELWLLWGRAMQDAGRGQQAITRLLRIVDQAEEDDLFLVGVDGLLNLDAPPALLEVALRYATVRAAKHPDRAYLLRSVVDLHEALGDTESALSWINPMLIAAGDRSATLLREGVERSRALGRSRLAAVYGQSLIATGYAVPPQVMIDLGDMLLDRHDERAADRAFQRAIQFGEKHNVVPQVAKRYEKNLRPEVAQRLIQELLLIRPDDVSLLYRQGSLYTQLGRWEEAQRCFIDAVGVLLARMPIRASDEPRPNLLSTRRRRVAGDLSEIQTYFGPCVEGAIFCSLNEPDRARALREFQRLAEQAGDLSTGLYQAGDRADRFPRWLYATDALRFAALAMNQAEASRSGDEVLIATFAESETVTARIERMRHAFHPSEVVLAEDTRETALLLSEQALRQGDKAETERRLERLTEDSTAWDTEHAVRAALLGLATQRRDLTARATLSGLESLLDDRAAQRSEARFRQLMALGWHALEPADQRSVIDRLRHVAEQGQEASWVLAWLRTRSWQSVDAGRDERMPGWLIDAVTRDDVPAHRLVAMINLLGQQQAGSILELAWERRDPSERWSLLRAVAAGIAGVPTPALRDTLSDLVERTPVPTLDKFRPYTMLSRGGWSEQPAGAELAMAMSGTLLGLHPEQPAVMVIHAQACHAAGGRERLTRASQLARDAMRQLATQTTLTTDQVALAEAAQPLLLRADVGDWLDQLELRRAQGLAAVNELLMASMAAAGVGMETSAAELALEAFARVSGEPVVRNWLVDLLMQTHRFPAMADVLWPLRDDRSVIQQQTARPLSQALQQLGSPERALQIASIDERTLGAIEALPLRASLGQHQSAEQRLLQYLNQTQLERRFYTPRMWSSPTPGGIVGYRQDVAERLSERRTLWEELAPQPFAYRLYQARLSTATPDRNDVPGLIEGLADAAVAAGRTQELVEELTARIAQQDEPDLLDLRLLAATASRLETPDAAAGESLAAWLGRASNAPDDARIAQLLKVLPLNRPERAELLKRWLLARQRAGLTPRVISVPEPIDTHDLGMILQPTPVDVPSSTLLRLLSDHAAALTPDRQQQLLDQIGRWTEIASASLAASELLRLETRLATLRGEWEVVEERLGRLLNSTHPRVLPADPELLLHALPPAATEQLGTLLLDRLADPDQPVRGGEPSRLRLACLLSTSIQRHVSPTASLAESALSFAEALRPAQPSSDWLYVIDAAREIRPERSERLSLEMAEAGVLPPSRFTSLRIGGKVIRPMDYPHYGRWQEASSHP</sequence>
<name>A0A518BU87_9BACT</name>
<dbReference type="KEGG" id="mcad:Pan265_03320"/>
<proteinExistence type="predicted"/>
<dbReference type="InterPro" id="IPR002035">
    <property type="entry name" value="VWF_A"/>
</dbReference>
<gene>
    <name evidence="4" type="ORF">Pan265_03320</name>
</gene>
<dbReference type="EMBL" id="CP036280">
    <property type="protein sequence ID" value="QDU70504.1"/>
    <property type="molecule type" value="Genomic_DNA"/>
</dbReference>
<dbReference type="RefSeq" id="WP_145444655.1">
    <property type="nucleotide sequence ID" value="NZ_CP036280.1"/>
</dbReference>
<dbReference type="Gene3D" id="1.25.40.10">
    <property type="entry name" value="Tetratricopeptide repeat domain"/>
    <property type="match status" value="2"/>
</dbReference>
<evidence type="ECO:0000313" key="4">
    <source>
        <dbReference type="EMBL" id="QDU70504.1"/>
    </source>
</evidence>
<evidence type="ECO:0000256" key="2">
    <source>
        <dbReference type="SAM" id="Phobius"/>
    </source>
</evidence>
<feature type="domain" description="VWFA" evidence="3">
    <location>
        <begin position="381"/>
        <end position="546"/>
    </location>
</feature>
<evidence type="ECO:0000313" key="5">
    <source>
        <dbReference type="Proteomes" id="UP000320386"/>
    </source>
</evidence>
<keyword evidence="2" id="KW-1133">Transmembrane helix</keyword>
<dbReference type="InterPro" id="IPR036465">
    <property type="entry name" value="vWFA_dom_sf"/>
</dbReference>
<reference evidence="4 5" key="1">
    <citation type="submission" date="2019-02" db="EMBL/GenBank/DDBJ databases">
        <title>Deep-cultivation of Planctomycetes and their phenomic and genomic characterization uncovers novel biology.</title>
        <authorList>
            <person name="Wiegand S."/>
            <person name="Jogler M."/>
            <person name="Boedeker C."/>
            <person name="Pinto D."/>
            <person name="Vollmers J."/>
            <person name="Rivas-Marin E."/>
            <person name="Kohn T."/>
            <person name="Peeters S.H."/>
            <person name="Heuer A."/>
            <person name="Rast P."/>
            <person name="Oberbeckmann S."/>
            <person name="Bunk B."/>
            <person name="Jeske O."/>
            <person name="Meyerdierks A."/>
            <person name="Storesund J.E."/>
            <person name="Kallscheuer N."/>
            <person name="Luecker S."/>
            <person name="Lage O.M."/>
            <person name="Pohl T."/>
            <person name="Merkel B.J."/>
            <person name="Hornburger P."/>
            <person name="Mueller R.-W."/>
            <person name="Bruemmer F."/>
            <person name="Labrenz M."/>
            <person name="Spormann A.M."/>
            <person name="Op den Camp H."/>
            <person name="Overmann J."/>
            <person name="Amann R."/>
            <person name="Jetten M.S.M."/>
            <person name="Mascher T."/>
            <person name="Medema M.H."/>
            <person name="Devos D.P."/>
            <person name="Kaster A.-K."/>
            <person name="Ovreas L."/>
            <person name="Rohde M."/>
            <person name="Galperin M.Y."/>
            <person name="Jogler C."/>
        </authorList>
    </citation>
    <scope>NUCLEOTIDE SEQUENCE [LARGE SCALE GENOMIC DNA]</scope>
    <source>
        <strain evidence="4 5">Pan265</strain>
    </source>
</reference>
<dbReference type="Pfam" id="PF00092">
    <property type="entry name" value="VWA"/>
    <property type="match status" value="1"/>
</dbReference>
<dbReference type="PANTHER" id="PTHR37947:SF2">
    <property type="entry name" value="VON WILLEBRAND FACTOR TYPE A"/>
    <property type="match status" value="1"/>
</dbReference>
<dbReference type="PROSITE" id="PS50234">
    <property type="entry name" value="VWFA"/>
    <property type="match status" value="1"/>
</dbReference>
<dbReference type="OrthoDB" id="9781333at2"/>
<protein>
    <submittedName>
        <fullName evidence="4">von Willebrand factor type A domain protein</fullName>
    </submittedName>
</protein>
<dbReference type="SMART" id="SM00327">
    <property type="entry name" value="VWA"/>
    <property type="match status" value="1"/>
</dbReference>
<dbReference type="SUPFAM" id="SSF53300">
    <property type="entry name" value="vWA-like"/>
    <property type="match status" value="1"/>
</dbReference>
<dbReference type="Proteomes" id="UP000320386">
    <property type="component" value="Chromosome"/>
</dbReference>
<keyword evidence="2" id="KW-0812">Transmembrane</keyword>
<dbReference type="SUPFAM" id="SSF52317">
    <property type="entry name" value="Class I glutamine amidotransferase-like"/>
    <property type="match status" value="1"/>
</dbReference>
<accession>A0A518BU87</accession>
<organism evidence="4 5">
    <name type="scientific">Mucisphaera calidilacus</name>
    <dbReference type="NCBI Taxonomy" id="2527982"/>
    <lineage>
        <taxon>Bacteria</taxon>
        <taxon>Pseudomonadati</taxon>
        <taxon>Planctomycetota</taxon>
        <taxon>Phycisphaerae</taxon>
        <taxon>Phycisphaerales</taxon>
        <taxon>Phycisphaeraceae</taxon>
        <taxon>Mucisphaera</taxon>
    </lineage>
</organism>
<dbReference type="PANTHER" id="PTHR37947">
    <property type="entry name" value="BLL2462 PROTEIN"/>
    <property type="match status" value="1"/>
</dbReference>
<dbReference type="Gene3D" id="3.40.50.410">
    <property type="entry name" value="von Willebrand factor, type A domain"/>
    <property type="match status" value="1"/>
</dbReference>
<dbReference type="InterPro" id="IPR029062">
    <property type="entry name" value="Class_I_gatase-like"/>
</dbReference>